<dbReference type="GeneID" id="84895166"/>
<evidence type="ECO:0000256" key="4">
    <source>
        <dbReference type="ARBA" id="ARBA00023267"/>
    </source>
</evidence>
<dbReference type="EC" id="6.3.4.15" evidence="5"/>
<evidence type="ECO:0000313" key="9">
    <source>
        <dbReference type="Proteomes" id="UP000068137"/>
    </source>
</evidence>
<gene>
    <name evidence="8" type="ORF">AL705_06380</name>
</gene>
<dbReference type="Gene3D" id="3.30.930.10">
    <property type="entry name" value="Bira Bifunctional Protein, Domain 2"/>
    <property type="match status" value="1"/>
</dbReference>
<keyword evidence="3" id="KW-0067">ATP-binding</keyword>
<reference evidence="8 9" key="1">
    <citation type="journal article" date="2015" name="Genome Announc.">
        <title>Complete Genome Sequences for Two Strains of a Novel Fastidious, Partially Acid-Fast, Gram-Positive Corynebacterineae Bacterium, Derived from Human Clinical Samples.</title>
        <authorList>
            <person name="Nicholson A.C."/>
            <person name="Bell M."/>
            <person name="Humrighouse B.W."/>
            <person name="McQuiston J.R."/>
        </authorList>
    </citation>
    <scope>NUCLEOTIDE SEQUENCE [LARGE SCALE GENOMIC DNA]</scope>
    <source>
        <strain evidence="8 9">X1698</strain>
    </source>
</reference>
<dbReference type="InterPro" id="IPR004143">
    <property type="entry name" value="BPL_LPL_catalytic"/>
</dbReference>
<feature type="domain" description="Biotin protein ligase C-terminal" evidence="6">
    <location>
        <begin position="246"/>
        <end position="292"/>
    </location>
</feature>
<proteinExistence type="predicted"/>
<dbReference type="KEGG" id="cbq:AL705_06380"/>
<dbReference type="EMBL" id="CP012390">
    <property type="protein sequence ID" value="ALE19251.1"/>
    <property type="molecule type" value="Genomic_DNA"/>
</dbReference>
<dbReference type="SUPFAM" id="SSF50037">
    <property type="entry name" value="C-terminal domain of transcriptional repressors"/>
    <property type="match status" value="1"/>
</dbReference>
<accession>A0A0M4M8S4</accession>
<evidence type="ECO:0000256" key="3">
    <source>
        <dbReference type="ARBA" id="ARBA00022840"/>
    </source>
</evidence>
<evidence type="ECO:0000256" key="5">
    <source>
        <dbReference type="ARBA" id="ARBA00024227"/>
    </source>
</evidence>
<dbReference type="InterPro" id="IPR008988">
    <property type="entry name" value="Transcriptional_repressor_C"/>
</dbReference>
<sequence length="302" mass="31925">MPLVPTRPLDVALLRAALVDTPATTWQSLEVADVTGSTNSDMVQRASADLTCDRALLLAEYQTNGRGRYTRSFVAPHQSSISFSALIRTGTVSSQRWALLPLATGVAVIDGLRRTLREAGIDAGAGAGSASGTPGEIDLSLKWPNDILCNGGKLAGMLVEMAAVDRTFPDGSSAAAIVPGVGINVTQSPDELPVDYAVSLAMVLGDHTPSREDLAIAIFTELDRRVQEWWRGDTVMLEDYIDRCSTIGQEVDIQLPDGVMAHGTAVDVAEDGCLLLRTANGAVQAVRAGDVRHVRGGGCYLP</sequence>
<dbReference type="Gene3D" id="2.30.30.100">
    <property type="match status" value="1"/>
</dbReference>
<dbReference type="PANTHER" id="PTHR12835">
    <property type="entry name" value="BIOTIN PROTEIN LIGASE"/>
    <property type="match status" value="1"/>
</dbReference>
<protein>
    <recommendedName>
        <fullName evidence="5">biotin--[biotin carboxyl-carrier protein] ligase</fullName>
        <ecNumber evidence="5">6.3.4.15</ecNumber>
    </recommendedName>
</protein>
<dbReference type="SUPFAM" id="SSF55681">
    <property type="entry name" value="Class II aaRS and biotin synthetases"/>
    <property type="match status" value="1"/>
</dbReference>
<dbReference type="InterPro" id="IPR045864">
    <property type="entry name" value="aa-tRNA-synth_II/BPL/LPL"/>
</dbReference>
<dbReference type="RefSeq" id="WP_053962296.1">
    <property type="nucleotide sequence ID" value="NZ_CAJPTR010000005.1"/>
</dbReference>
<dbReference type="InterPro" id="IPR004408">
    <property type="entry name" value="Biotin_CoA_COase_ligase"/>
</dbReference>
<dbReference type="Proteomes" id="UP000068137">
    <property type="component" value="Chromosome"/>
</dbReference>
<keyword evidence="2" id="KW-0547">Nucleotide-binding</keyword>
<name>A0A0M4M8S4_9ACTN</name>
<dbReference type="Pfam" id="PF02237">
    <property type="entry name" value="BPL_C"/>
    <property type="match status" value="1"/>
</dbReference>
<dbReference type="GO" id="GO:0004077">
    <property type="term" value="F:biotin--[biotin carboxyl-carrier protein] ligase activity"/>
    <property type="evidence" value="ECO:0007669"/>
    <property type="project" value="UniProtKB-EC"/>
</dbReference>
<dbReference type="GO" id="GO:0005524">
    <property type="term" value="F:ATP binding"/>
    <property type="evidence" value="ECO:0007669"/>
    <property type="project" value="UniProtKB-KW"/>
</dbReference>
<dbReference type="AlphaFoldDB" id="A0A0M4M8S4"/>
<dbReference type="STRING" id="1528099.AL705_06380"/>
<evidence type="ECO:0000256" key="1">
    <source>
        <dbReference type="ARBA" id="ARBA00022598"/>
    </source>
</evidence>
<dbReference type="GO" id="GO:0005737">
    <property type="term" value="C:cytoplasm"/>
    <property type="evidence" value="ECO:0007669"/>
    <property type="project" value="TreeGrafter"/>
</dbReference>
<dbReference type="Pfam" id="PF03099">
    <property type="entry name" value="BPL_LplA_LipB"/>
    <property type="match status" value="1"/>
</dbReference>
<evidence type="ECO:0000259" key="7">
    <source>
        <dbReference type="Pfam" id="PF03099"/>
    </source>
</evidence>
<dbReference type="CDD" id="cd16442">
    <property type="entry name" value="BPL"/>
    <property type="match status" value="1"/>
</dbReference>
<feature type="domain" description="BPL/LPL catalytic" evidence="7">
    <location>
        <begin position="51"/>
        <end position="162"/>
    </location>
</feature>
<keyword evidence="4" id="KW-0092">Biotin</keyword>
<organism evidence="8 9">
    <name type="scientific">Lawsonella clevelandensis</name>
    <dbReference type="NCBI Taxonomy" id="1528099"/>
    <lineage>
        <taxon>Bacteria</taxon>
        <taxon>Bacillati</taxon>
        <taxon>Actinomycetota</taxon>
        <taxon>Actinomycetes</taxon>
        <taxon>Mycobacteriales</taxon>
        <taxon>Lawsonellaceae</taxon>
        <taxon>Lawsonella</taxon>
    </lineage>
</organism>
<evidence type="ECO:0000259" key="6">
    <source>
        <dbReference type="Pfam" id="PF02237"/>
    </source>
</evidence>
<dbReference type="OrthoDB" id="9807064at2"/>
<dbReference type="PANTHER" id="PTHR12835:SF5">
    <property type="entry name" value="BIOTIN--PROTEIN LIGASE"/>
    <property type="match status" value="1"/>
</dbReference>
<dbReference type="InterPro" id="IPR003142">
    <property type="entry name" value="BPL_C"/>
</dbReference>
<evidence type="ECO:0000313" key="8">
    <source>
        <dbReference type="EMBL" id="ALE19251.1"/>
    </source>
</evidence>
<evidence type="ECO:0000256" key="2">
    <source>
        <dbReference type="ARBA" id="ARBA00022741"/>
    </source>
</evidence>
<keyword evidence="1" id="KW-0436">Ligase</keyword>